<dbReference type="GO" id="GO:2000805">
    <property type="term" value="P:negative regulation of termination of RNA polymerase II transcription, poly(A)-coupled"/>
    <property type="evidence" value="ECO:0007669"/>
    <property type="project" value="TreeGrafter"/>
</dbReference>
<dbReference type="SMART" id="SM00360">
    <property type="entry name" value="RRM"/>
    <property type="match status" value="1"/>
</dbReference>
<evidence type="ECO:0000256" key="7">
    <source>
        <dbReference type="PROSITE-ProRule" id="PRU00176"/>
    </source>
</evidence>
<organism evidence="11 12">
    <name type="scientific">Diceros bicornis minor</name>
    <name type="common">South-central black rhinoceros</name>
    <dbReference type="NCBI Taxonomy" id="77932"/>
    <lineage>
        <taxon>Eukaryota</taxon>
        <taxon>Metazoa</taxon>
        <taxon>Chordata</taxon>
        <taxon>Craniata</taxon>
        <taxon>Vertebrata</taxon>
        <taxon>Euteleostomi</taxon>
        <taxon>Mammalia</taxon>
        <taxon>Eutheria</taxon>
        <taxon>Laurasiatheria</taxon>
        <taxon>Perissodactyla</taxon>
        <taxon>Rhinocerotidae</taxon>
        <taxon>Diceros</taxon>
    </lineage>
</organism>
<evidence type="ECO:0000256" key="2">
    <source>
        <dbReference type="ARBA" id="ARBA00022553"/>
    </source>
</evidence>
<evidence type="ECO:0000256" key="5">
    <source>
        <dbReference type="ARBA" id="ARBA00023163"/>
    </source>
</evidence>
<dbReference type="Gene3D" id="3.30.70.330">
    <property type="match status" value="1"/>
</dbReference>
<dbReference type="InterPro" id="IPR012677">
    <property type="entry name" value="Nucleotide-bd_a/b_plait_sf"/>
</dbReference>
<feature type="region of interest" description="Disordered" evidence="8">
    <location>
        <begin position="1015"/>
        <end position="1281"/>
    </location>
</feature>
<dbReference type="InterPro" id="IPR000504">
    <property type="entry name" value="RRM_dom"/>
</dbReference>
<dbReference type="PANTHER" id="PTHR23140">
    <property type="entry name" value="RNA PROCESSING PROTEIN LD23810P"/>
    <property type="match status" value="1"/>
</dbReference>
<dbReference type="GO" id="GO:1990269">
    <property type="term" value="F:RNA polymerase II C-terminal domain phosphoserine binding"/>
    <property type="evidence" value="ECO:0007669"/>
    <property type="project" value="TreeGrafter"/>
</dbReference>
<evidence type="ECO:0000256" key="4">
    <source>
        <dbReference type="ARBA" id="ARBA00023015"/>
    </source>
</evidence>
<keyword evidence="12" id="KW-1185">Reference proteome</keyword>
<feature type="compositionally biased region" description="Polar residues" evidence="8">
    <location>
        <begin position="201"/>
        <end position="212"/>
    </location>
</feature>
<feature type="compositionally biased region" description="Pro residues" evidence="8">
    <location>
        <begin position="1015"/>
        <end position="1052"/>
    </location>
</feature>
<dbReference type="EMBL" id="JACDTQ010000575">
    <property type="protein sequence ID" value="KAF5927550.1"/>
    <property type="molecule type" value="Genomic_DNA"/>
</dbReference>
<dbReference type="SUPFAM" id="SSF48464">
    <property type="entry name" value="ENTH/VHS domain"/>
    <property type="match status" value="1"/>
</dbReference>
<dbReference type="FunFam" id="3.30.70.330:FF:000094">
    <property type="entry name" value="SR-related CTD associated factor 8"/>
    <property type="match status" value="1"/>
</dbReference>
<accession>A0A7J7FHN9</accession>
<feature type="compositionally biased region" description="Basic and acidic residues" evidence="8">
    <location>
        <begin position="496"/>
        <end position="511"/>
    </location>
</feature>
<feature type="compositionally biased region" description="Basic and acidic residues" evidence="8">
    <location>
        <begin position="1143"/>
        <end position="1219"/>
    </location>
</feature>
<dbReference type="CDD" id="cd12461">
    <property type="entry name" value="RRM_SCAF4"/>
    <property type="match status" value="1"/>
</dbReference>
<sequence length="1281" mass="140809">MFEISTLIGKKLKNDSYKVDNAQKALKIISKYLFRSPRFCKFLNLFSLMDMKPPISRAKMILITKAAIKAIKLYKHVVQIVEKFIKKCKPEYKVPGLYVIDSIVRQSRHQFGTDKDVFGPRFSKNITATFQYLYLCPSEDKSKIVRVLNLWQKNGVFKIEIIQPLLDMAAGTSNVAPVAENVTNNEGSPPPSVKVSSEPPQATTNSVPTVPQLPSSDAFAAVAQLFQTTQGQQLQQILQTFQQPPKPQSPAIDNAVMAQVQAITAQLKTAPTQPPEQKAAFPPPEQKTAFDKKLLDRFDYDDEPEAVEESKKDDAAAATATTAPAAVAPPAPAAAAPAAATPAASPPQAPFGFPGDGMQQPAYAQHQNMDQFQPRMMAIQQDPVHHQVPLPPNGQMPGFGLLPTPPFPPMAQSVIPPTPPVQQAFQASFQAQNEPLTQKAHQVKRHMSDNRKSRSRSASRSPKRRRSRSGSRSRRSRHRRSRSRSRDRRRHSPRSRSQERRDREKERERRQKGLPQIKPETASVCSTTLWVGQLDKRTTQQDVASLLEEFGPIESINMIPPRGCAYIVMVHRQDAYRALQKLSRGNYKVNQKSIKIAWALNKGIKADYKQYWDVELGVTYVPWDKVKPEELESFCEGGMLDSDTLNPDWKGIPKKHENEVAQNGGAETSHTEPVSPIPKPLPVPVPPIPVPAPITVPPPQVPPHQPGPPVVGALQPPAFTPPLGIPPPGFGPGVPPPPPPPPFLRPGFNPMHLPPGFLPPGPPPPITPPVSIPPPHTPPISIPNSTIAGINEDTTKDLSIGNPIPTVVSGPRGNAESGDSVKMYGSAVPPAAPTNLPTPPVTQPVSLLDMFLGAETLGFRLVLVDKDCSEEFQLHILPFSPAPNTVPTQYMFTAKKCDLKICRWPLEPIDGYLNAPMCHTDLCNRGNIGCFSPSVKAGGKHLSTSDLTYGSSVYLHFSQLSKCLTLNCGTQGVAPGPVIGLQAPSTGLLGARPGLIPLQRPPGMPPPHLQRFPLMPPRPMPPHMMHRGPPPGPGGFGMPPPHGMKGPFPPHGPFVRPGGMPGLGGPGPGPGGPEDRDGRQQQPQQQQQQQPPPPQPQPQQPPPAQQPPPTQQQPQPFRNDNRQQFNSGRDQERFGRRSFGNRVENDRERYGNRNDDRENSNRERREWGRRSPDRDRHRDLEERNRRSSGHRDRERDSRDRESRREKEENRVKEKPEVTDRAGGNKTVEPPISQVGNVDTVSELDKGESESAVAKPSEELPAEATSSVEPEKDSGSAAEAPR</sequence>
<feature type="domain" description="CID" evidence="10">
    <location>
        <begin position="36"/>
        <end position="173"/>
    </location>
</feature>
<dbReference type="PANTHER" id="PTHR23140:SF3">
    <property type="entry name" value="SR-RELATED AND CTD-ASSOCIATED FACTOR 4"/>
    <property type="match status" value="1"/>
</dbReference>
<dbReference type="CDD" id="cd17005">
    <property type="entry name" value="CID_SFRS15_SCAF4"/>
    <property type="match status" value="1"/>
</dbReference>
<dbReference type="FunFam" id="1.25.40.90:FF:000004">
    <property type="entry name" value="splicing factor, arginine/serine-rich 15"/>
    <property type="match status" value="1"/>
</dbReference>
<evidence type="ECO:0000256" key="8">
    <source>
        <dbReference type="SAM" id="MobiDB-lite"/>
    </source>
</evidence>
<comment type="subcellular location">
    <subcellularLocation>
        <location evidence="1">Nucleus</location>
    </subcellularLocation>
</comment>
<keyword evidence="3 7" id="KW-0694">RNA-binding</keyword>
<comment type="caution">
    <text evidence="11">The sequence shown here is derived from an EMBL/GenBank/DDBJ whole genome shotgun (WGS) entry which is preliminary data.</text>
</comment>
<dbReference type="PROSITE" id="PS50102">
    <property type="entry name" value="RRM"/>
    <property type="match status" value="1"/>
</dbReference>
<dbReference type="InterPro" id="IPR051485">
    <property type="entry name" value="SR-CTD_assoc_factor"/>
</dbReference>
<dbReference type="GO" id="GO:0003723">
    <property type="term" value="F:RNA binding"/>
    <property type="evidence" value="ECO:0007669"/>
    <property type="project" value="UniProtKB-UniRule"/>
</dbReference>
<feature type="region of interest" description="Disordered" evidence="8">
    <location>
        <begin position="434"/>
        <end position="519"/>
    </location>
</feature>
<dbReference type="Gene3D" id="1.25.40.90">
    <property type="match status" value="1"/>
</dbReference>
<dbReference type="PROSITE" id="PS51391">
    <property type="entry name" value="CID"/>
    <property type="match status" value="1"/>
</dbReference>
<keyword evidence="4" id="KW-0805">Transcription regulation</keyword>
<keyword evidence="6" id="KW-0539">Nucleus</keyword>
<dbReference type="SMART" id="SM00582">
    <property type="entry name" value="RPR"/>
    <property type="match status" value="1"/>
</dbReference>
<feature type="compositionally biased region" description="Low complexity" evidence="8">
    <location>
        <begin position="316"/>
        <end position="326"/>
    </location>
</feature>
<dbReference type="Proteomes" id="UP000551758">
    <property type="component" value="Unassembled WGS sequence"/>
</dbReference>
<feature type="region of interest" description="Disordered" evidence="8">
    <location>
        <begin position="795"/>
        <end position="815"/>
    </location>
</feature>
<dbReference type="InterPro" id="IPR008942">
    <property type="entry name" value="ENTH_VHS"/>
</dbReference>
<feature type="region of interest" description="Disordered" evidence="8">
    <location>
        <begin position="180"/>
        <end position="212"/>
    </location>
</feature>
<reference evidence="11 12" key="1">
    <citation type="journal article" date="2020" name="Mol. Biol. Evol.">
        <title>Interspecific Gene Flow and the Evolution of Specialization in Black and White Rhinoceros.</title>
        <authorList>
            <person name="Moodley Y."/>
            <person name="Westbury M.V."/>
            <person name="Russo I.M."/>
            <person name="Gopalakrishnan S."/>
            <person name="Rakotoarivelo A."/>
            <person name="Olsen R.A."/>
            <person name="Prost S."/>
            <person name="Tunstall T."/>
            <person name="Ryder O.A."/>
            <person name="Dalen L."/>
            <person name="Bruford M.W."/>
        </authorList>
    </citation>
    <scope>NUCLEOTIDE SEQUENCE [LARGE SCALE GENOMIC DNA]</scope>
    <source>
        <strain evidence="11">SBR-YM</strain>
        <tissue evidence="11">Skin</tissue>
    </source>
</reference>
<evidence type="ECO:0000313" key="11">
    <source>
        <dbReference type="EMBL" id="KAF5927550.1"/>
    </source>
</evidence>
<gene>
    <name evidence="11" type="ORF">HPG69_016189</name>
</gene>
<dbReference type="GO" id="GO:0005634">
    <property type="term" value="C:nucleus"/>
    <property type="evidence" value="ECO:0007669"/>
    <property type="project" value="UniProtKB-SubCell"/>
</dbReference>
<evidence type="ECO:0000259" key="9">
    <source>
        <dbReference type="PROSITE" id="PS50102"/>
    </source>
</evidence>
<feature type="compositionally biased region" description="Low complexity" evidence="8">
    <location>
        <begin position="333"/>
        <end position="343"/>
    </location>
</feature>
<evidence type="ECO:0008006" key="13">
    <source>
        <dbReference type="Google" id="ProtNLM"/>
    </source>
</evidence>
<feature type="compositionally biased region" description="Pro residues" evidence="8">
    <location>
        <begin position="1090"/>
        <end position="1111"/>
    </location>
</feature>
<evidence type="ECO:0000256" key="1">
    <source>
        <dbReference type="ARBA" id="ARBA00004123"/>
    </source>
</evidence>
<keyword evidence="2" id="KW-0597">Phosphoprotein</keyword>
<feature type="compositionally biased region" description="Low complexity" evidence="8">
    <location>
        <begin position="1080"/>
        <end position="1089"/>
    </location>
</feature>
<keyword evidence="5" id="KW-0804">Transcription</keyword>
<dbReference type="SUPFAM" id="SSF54928">
    <property type="entry name" value="RNA-binding domain, RBD"/>
    <property type="match status" value="1"/>
</dbReference>
<dbReference type="InterPro" id="IPR035979">
    <property type="entry name" value="RBD_domain_sf"/>
</dbReference>
<dbReference type="InterPro" id="IPR034369">
    <property type="entry name" value="SCAF4_RRM"/>
</dbReference>
<feature type="domain" description="RRM" evidence="9">
    <location>
        <begin position="527"/>
        <end position="601"/>
    </location>
</feature>
<evidence type="ECO:0000256" key="6">
    <source>
        <dbReference type="ARBA" id="ARBA00023242"/>
    </source>
</evidence>
<feature type="compositionally biased region" description="Basic residues" evidence="8">
    <location>
        <begin position="453"/>
        <end position="494"/>
    </location>
</feature>
<evidence type="ECO:0000259" key="10">
    <source>
        <dbReference type="PROSITE" id="PS51391"/>
    </source>
</evidence>
<dbReference type="InterPro" id="IPR006569">
    <property type="entry name" value="CID_dom"/>
</dbReference>
<evidence type="ECO:0000313" key="12">
    <source>
        <dbReference type="Proteomes" id="UP000551758"/>
    </source>
</evidence>
<feature type="region of interest" description="Disordered" evidence="8">
    <location>
        <begin position="302"/>
        <end position="361"/>
    </location>
</feature>
<dbReference type="Pfam" id="PF04818">
    <property type="entry name" value="CID"/>
    <property type="match status" value="1"/>
</dbReference>
<proteinExistence type="predicted"/>
<dbReference type="Pfam" id="PF00076">
    <property type="entry name" value="RRM_1"/>
    <property type="match status" value="1"/>
</dbReference>
<protein>
    <recommendedName>
        <fullName evidence="13">SR-related CTD associated factor 4</fullName>
    </recommendedName>
</protein>
<evidence type="ECO:0000256" key="3">
    <source>
        <dbReference type="ARBA" id="ARBA00022884"/>
    </source>
</evidence>
<name>A0A7J7FHN9_DICBM</name>